<protein>
    <submittedName>
        <fullName evidence="2">Uncharacterized protein</fullName>
    </submittedName>
</protein>
<reference evidence="2 3" key="1">
    <citation type="submission" date="2023-01" db="EMBL/GenBank/DDBJ databases">
        <title>Analysis of 21 Apiospora genomes using comparative genomics revels a genus with tremendous synthesis potential of carbohydrate active enzymes and secondary metabolites.</title>
        <authorList>
            <person name="Sorensen T."/>
        </authorList>
    </citation>
    <scope>NUCLEOTIDE SEQUENCE [LARGE SCALE GENOMIC DNA]</scope>
    <source>
        <strain evidence="2 3">CBS 33761</strain>
    </source>
</reference>
<proteinExistence type="predicted"/>
<keyword evidence="3" id="KW-1185">Reference proteome</keyword>
<evidence type="ECO:0000313" key="2">
    <source>
        <dbReference type="EMBL" id="KAK8041912.1"/>
    </source>
</evidence>
<evidence type="ECO:0000313" key="3">
    <source>
        <dbReference type="Proteomes" id="UP001444661"/>
    </source>
</evidence>
<evidence type="ECO:0000256" key="1">
    <source>
        <dbReference type="SAM" id="Phobius"/>
    </source>
</evidence>
<keyword evidence="1" id="KW-0472">Membrane</keyword>
<name>A0ABR1T5P7_9PEZI</name>
<keyword evidence="1" id="KW-0812">Transmembrane</keyword>
<comment type="caution">
    <text evidence="2">The sequence shown here is derived from an EMBL/GenBank/DDBJ whole genome shotgun (WGS) entry which is preliminary data.</text>
</comment>
<sequence>MNITTLLRPFAARVPAAYKALACISPWFAKKCGTATGIVVTGSSVGGIIFPIMISRLTKSKGYP</sequence>
<feature type="transmembrane region" description="Helical" evidence="1">
    <location>
        <begin position="35"/>
        <end position="54"/>
    </location>
</feature>
<organism evidence="2 3">
    <name type="scientific">Apiospora rasikravindrae</name>
    <dbReference type="NCBI Taxonomy" id="990691"/>
    <lineage>
        <taxon>Eukaryota</taxon>
        <taxon>Fungi</taxon>
        <taxon>Dikarya</taxon>
        <taxon>Ascomycota</taxon>
        <taxon>Pezizomycotina</taxon>
        <taxon>Sordariomycetes</taxon>
        <taxon>Xylariomycetidae</taxon>
        <taxon>Amphisphaeriales</taxon>
        <taxon>Apiosporaceae</taxon>
        <taxon>Apiospora</taxon>
    </lineage>
</organism>
<keyword evidence="1" id="KW-1133">Transmembrane helix</keyword>
<accession>A0ABR1T5P7</accession>
<dbReference type="Proteomes" id="UP001444661">
    <property type="component" value="Unassembled WGS sequence"/>
</dbReference>
<gene>
    <name evidence="2" type="ORF">PG993_006435</name>
</gene>
<dbReference type="EMBL" id="JAQQWK010000005">
    <property type="protein sequence ID" value="KAK8041912.1"/>
    <property type="molecule type" value="Genomic_DNA"/>
</dbReference>